<gene>
    <name evidence="2" type="ORF">IW16_01275</name>
</gene>
<dbReference type="InterPro" id="IPR001466">
    <property type="entry name" value="Beta-lactam-related"/>
</dbReference>
<feature type="domain" description="Beta-lactamase-related" evidence="1">
    <location>
        <begin position="58"/>
        <end position="360"/>
    </location>
</feature>
<proteinExistence type="predicted"/>
<keyword evidence="3" id="KW-1185">Reference proteome</keyword>
<evidence type="ECO:0000259" key="1">
    <source>
        <dbReference type="Pfam" id="PF00144"/>
    </source>
</evidence>
<protein>
    <recommendedName>
        <fullName evidence="1">Beta-lactamase-related domain-containing protein</fullName>
    </recommendedName>
</protein>
<dbReference type="Pfam" id="PF00144">
    <property type="entry name" value="Beta-lactamase"/>
    <property type="match status" value="1"/>
</dbReference>
<dbReference type="InterPro" id="IPR012338">
    <property type="entry name" value="Beta-lactam/transpept-like"/>
</dbReference>
<name>A0ABR4URH9_9FLAO</name>
<evidence type="ECO:0000313" key="2">
    <source>
        <dbReference type="EMBL" id="KFF27881.1"/>
    </source>
</evidence>
<evidence type="ECO:0000313" key="3">
    <source>
        <dbReference type="Proteomes" id="UP000028719"/>
    </source>
</evidence>
<dbReference type="SUPFAM" id="SSF56601">
    <property type="entry name" value="beta-lactamase/transpeptidase-like"/>
    <property type="match status" value="1"/>
</dbReference>
<dbReference type="PANTHER" id="PTHR46825">
    <property type="entry name" value="D-ALANYL-D-ALANINE-CARBOXYPEPTIDASE/ENDOPEPTIDASE AMPH"/>
    <property type="match status" value="1"/>
</dbReference>
<dbReference type="Proteomes" id="UP000028719">
    <property type="component" value="Unassembled WGS sequence"/>
</dbReference>
<reference evidence="2 3" key="1">
    <citation type="submission" date="2014-07" db="EMBL/GenBank/DDBJ databases">
        <title>Genome of Chryseobacterium vrystaatense LMG 22846.</title>
        <authorList>
            <person name="Pipes S.E."/>
            <person name="Stropko S.J."/>
            <person name="Newman J.D."/>
        </authorList>
    </citation>
    <scope>NUCLEOTIDE SEQUENCE [LARGE SCALE GENOMIC DNA]</scope>
    <source>
        <strain evidence="2 3">LMG 22846</strain>
    </source>
</reference>
<comment type="caution">
    <text evidence="2">The sequence shown here is derived from an EMBL/GenBank/DDBJ whole genome shotgun (WGS) entry which is preliminary data.</text>
</comment>
<organism evidence="2 3">
    <name type="scientific">Chryseobacterium vrystaatense</name>
    <dbReference type="NCBI Taxonomy" id="307480"/>
    <lineage>
        <taxon>Bacteria</taxon>
        <taxon>Pseudomonadati</taxon>
        <taxon>Bacteroidota</taxon>
        <taxon>Flavobacteriia</taxon>
        <taxon>Flavobacteriales</taxon>
        <taxon>Weeksellaceae</taxon>
        <taxon>Chryseobacterium group</taxon>
        <taxon>Chryseobacterium</taxon>
    </lineage>
</organism>
<dbReference type="EMBL" id="JPRI01000001">
    <property type="protein sequence ID" value="KFF27881.1"/>
    <property type="molecule type" value="Genomic_DNA"/>
</dbReference>
<accession>A0ABR4URH9</accession>
<sequence length="566" mass="64019">MPVQSIRFASSLKIKKMKLKIKWALFLFSALSFTLCSGQSDQKDPIRRADSLLNVYKQENAPGMAIAIIKEGKVMYKKTYGLANLENKTPITDSTAFNIASVSKQFTSFIALLAEKEGTISLDDDIRIYLPELSHLPYKITIRQLANHTHGLPNFSEIKKLQGFGDEFKVTNDEGVHTLLGIKRINFTPGADYQYNNTGFTLLAEILHRVYKKDFNQIAKEYIFNPLHMKNTMALDDPDTIIPNTAESYRPKGNTFLKFPIAQMVDGSSNIYTTLNDLCKWAVNFQNPVQGSREVYKTMEKNTILSTGKIIEYGLGLQTEKYKGLDIVFHGGGTVGYRSYILHVPSQQFSVVMLGNKQGFEGLLIAYKLVDFFLKNQQIPPALPEKTAYSPAELKKFEGVYELNPGNYLEISTGGKDLYLGTYNHKGKEPLEVIGDGKFKITSIPTASLTFYNGSVNLRIADFTYTAKKITLNPPKVEKMVLNPLVGFYRNEEFNTVYQLLIENGKLVARHPLNGTIELHPLNPTSFYSTTEYFGQLDFKYDKNNEVTEFRLSGSNLFHIEFKKIK</sequence>
<dbReference type="PANTHER" id="PTHR46825:SF9">
    <property type="entry name" value="BETA-LACTAMASE-RELATED DOMAIN-CONTAINING PROTEIN"/>
    <property type="match status" value="1"/>
</dbReference>
<dbReference type="Gene3D" id="3.40.710.10">
    <property type="entry name" value="DD-peptidase/beta-lactamase superfamily"/>
    <property type="match status" value="1"/>
</dbReference>
<dbReference type="InterPro" id="IPR050491">
    <property type="entry name" value="AmpC-like"/>
</dbReference>